<gene>
    <name evidence="5" type="ORF">ACFP50_00495</name>
</gene>
<keyword evidence="6" id="KW-1185">Reference proteome</keyword>
<dbReference type="InterPro" id="IPR036388">
    <property type="entry name" value="WH-like_DNA-bd_sf"/>
</dbReference>
<keyword evidence="2" id="KW-0238">DNA-binding</keyword>
<organism evidence="5 6">
    <name type="scientific">Streptomyces pratens</name>
    <dbReference type="NCBI Taxonomy" id="887456"/>
    <lineage>
        <taxon>Bacteria</taxon>
        <taxon>Bacillati</taxon>
        <taxon>Actinomycetota</taxon>
        <taxon>Actinomycetes</taxon>
        <taxon>Kitasatosporales</taxon>
        <taxon>Streptomycetaceae</taxon>
        <taxon>Streptomyces</taxon>
    </lineage>
</organism>
<dbReference type="PROSITE" id="PS50987">
    <property type="entry name" value="HTH_ARSR_2"/>
    <property type="match status" value="1"/>
</dbReference>
<keyword evidence="3" id="KW-0804">Transcription</keyword>
<keyword evidence="1" id="KW-0805">Transcription regulation</keyword>
<evidence type="ECO:0000256" key="2">
    <source>
        <dbReference type="ARBA" id="ARBA00023125"/>
    </source>
</evidence>
<dbReference type="RefSeq" id="WP_386392027.1">
    <property type="nucleotide sequence ID" value="NZ_JBHSPT010000001.1"/>
</dbReference>
<dbReference type="InterPro" id="IPR036390">
    <property type="entry name" value="WH_DNA-bd_sf"/>
</dbReference>
<dbReference type="InterPro" id="IPR011991">
    <property type="entry name" value="ArsR-like_HTH"/>
</dbReference>
<name>A0ABW1LSR6_9ACTN</name>
<dbReference type="CDD" id="cd00090">
    <property type="entry name" value="HTH_ARSR"/>
    <property type="match status" value="1"/>
</dbReference>
<evidence type="ECO:0000256" key="3">
    <source>
        <dbReference type="ARBA" id="ARBA00023163"/>
    </source>
</evidence>
<proteinExistence type="predicted"/>
<reference evidence="6" key="1">
    <citation type="journal article" date="2019" name="Int. J. Syst. Evol. Microbiol.">
        <title>The Global Catalogue of Microorganisms (GCM) 10K type strain sequencing project: providing services to taxonomists for standard genome sequencing and annotation.</title>
        <authorList>
            <consortium name="The Broad Institute Genomics Platform"/>
            <consortium name="The Broad Institute Genome Sequencing Center for Infectious Disease"/>
            <person name="Wu L."/>
            <person name="Ma J."/>
        </authorList>
    </citation>
    <scope>NUCLEOTIDE SEQUENCE [LARGE SCALE GENOMIC DNA]</scope>
    <source>
        <strain evidence="6">JCM 12763</strain>
    </source>
</reference>
<dbReference type="Pfam" id="PF01022">
    <property type="entry name" value="HTH_5"/>
    <property type="match status" value="1"/>
</dbReference>
<sequence length="129" mass="14091">MVISSYGVRAETVSDGPEACTTGLACLLIDRGEAERLAAALKAIADPTRLQLLRLIERAPRGEACVCDLTDCLGLRQPTVSHHLKVMTESGLLNRERRGTWVWYSVDPAGLRRVREVLEPVSPQEPAAV</sequence>
<dbReference type="InterPro" id="IPR051081">
    <property type="entry name" value="HTH_MetalResp_TranReg"/>
</dbReference>
<dbReference type="Proteomes" id="UP001596242">
    <property type="component" value="Unassembled WGS sequence"/>
</dbReference>
<evidence type="ECO:0000313" key="6">
    <source>
        <dbReference type="Proteomes" id="UP001596242"/>
    </source>
</evidence>
<protein>
    <submittedName>
        <fullName evidence="5">ArsR/SmtB family transcription factor</fullName>
    </submittedName>
</protein>
<dbReference type="SUPFAM" id="SSF46785">
    <property type="entry name" value="Winged helix' DNA-binding domain"/>
    <property type="match status" value="1"/>
</dbReference>
<dbReference type="PRINTS" id="PR00778">
    <property type="entry name" value="HTHARSR"/>
</dbReference>
<dbReference type="PANTHER" id="PTHR33154:SF18">
    <property type="entry name" value="ARSENICAL RESISTANCE OPERON REPRESSOR"/>
    <property type="match status" value="1"/>
</dbReference>
<comment type="caution">
    <text evidence="5">The sequence shown here is derived from an EMBL/GenBank/DDBJ whole genome shotgun (WGS) entry which is preliminary data.</text>
</comment>
<dbReference type="InterPro" id="IPR001845">
    <property type="entry name" value="HTH_ArsR_DNA-bd_dom"/>
</dbReference>
<evidence type="ECO:0000313" key="5">
    <source>
        <dbReference type="EMBL" id="MFC6054017.1"/>
    </source>
</evidence>
<dbReference type="EMBL" id="JBHSPT010000001">
    <property type="protein sequence ID" value="MFC6054017.1"/>
    <property type="molecule type" value="Genomic_DNA"/>
</dbReference>
<feature type="domain" description="HTH arsR-type" evidence="4">
    <location>
        <begin position="29"/>
        <end position="129"/>
    </location>
</feature>
<evidence type="ECO:0000259" key="4">
    <source>
        <dbReference type="PROSITE" id="PS50987"/>
    </source>
</evidence>
<dbReference type="Gene3D" id="1.10.10.10">
    <property type="entry name" value="Winged helix-like DNA-binding domain superfamily/Winged helix DNA-binding domain"/>
    <property type="match status" value="1"/>
</dbReference>
<evidence type="ECO:0000256" key="1">
    <source>
        <dbReference type="ARBA" id="ARBA00023015"/>
    </source>
</evidence>
<dbReference type="PANTHER" id="PTHR33154">
    <property type="entry name" value="TRANSCRIPTIONAL REGULATOR, ARSR FAMILY"/>
    <property type="match status" value="1"/>
</dbReference>
<dbReference type="NCBIfam" id="NF033788">
    <property type="entry name" value="HTH_metalloreg"/>
    <property type="match status" value="1"/>
</dbReference>
<dbReference type="SMART" id="SM00418">
    <property type="entry name" value="HTH_ARSR"/>
    <property type="match status" value="1"/>
</dbReference>
<accession>A0ABW1LSR6</accession>